<dbReference type="PANTHER" id="PTHR33361">
    <property type="entry name" value="GLR0591 PROTEIN"/>
    <property type="match status" value="1"/>
</dbReference>
<protein>
    <recommendedName>
        <fullName evidence="3">DUF885 domain-containing protein</fullName>
    </recommendedName>
</protein>
<organism evidence="1 2">
    <name type="scientific">Meganyctiphanes norvegica</name>
    <name type="common">Northern krill</name>
    <name type="synonym">Thysanopoda norvegica</name>
    <dbReference type="NCBI Taxonomy" id="48144"/>
    <lineage>
        <taxon>Eukaryota</taxon>
        <taxon>Metazoa</taxon>
        <taxon>Ecdysozoa</taxon>
        <taxon>Arthropoda</taxon>
        <taxon>Crustacea</taxon>
        <taxon>Multicrustacea</taxon>
        <taxon>Malacostraca</taxon>
        <taxon>Eumalacostraca</taxon>
        <taxon>Eucarida</taxon>
        <taxon>Euphausiacea</taxon>
        <taxon>Euphausiidae</taxon>
        <taxon>Meganyctiphanes</taxon>
    </lineage>
</organism>
<evidence type="ECO:0008006" key="3">
    <source>
        <dbReference type="Google" id="ProtNLM"/>
    </source>
</evidence>
<proteinExistence type="predicted"/>
<reference evidence="1 2" key="1">
    <citation type="submission" date="2024-05" db="EMBL/GenBank/DDBJ databases">
        <authorList>
            <person name="Wallberg A."/>
        </authorList>
    </citation>
    <scope>NUCLEOTIDE SEQUENCE [LARGE SCALE GENOMIC DNA]</scope>
</reference>
<dbReference type="AlphaFoldDB" id="A0AAV2S9V0"/>
<sequence>PKYGMLTLSLHEASPGHHFQGSHSIESSNMPFFRRVMEDRNYGFAPSRFPINTAYMEGWGLYSESLGFDMDLYTDPYEEYGHLSDEIFRACRLVVDTGIHALGWSRQEAIDFMFKHTASSLQQVE</sequence>
<comment type="caution">
    <text evidence="1">The sequence shown here is derived from an EMBL/GenBank/DDBJ whole genome shotgun (WGS) entry which is preliminary data.</text>
</comment>
<name>A0AAV2S9V0_MEGNR</name>
<evidence type="ECO:0000313" key="1">
    <source>
        <dbReference type="EMBL" id="CAL4177724.1"/>
    </source>
</evidence>
<accession>A0AAV2S9V0</accession>
<feature type="non-terminal residue" evidence="1">
    <location>
        <position position="125"/>
    </location>
</feature>
<evidence type="ECO:0000313" key="2">
    <source>
        <dbReference type="Proteomes" id="UP001497623"/>
    </source>
</evidence>
<dbReference type="EMBL" id="CAXKWB010055977">
    <property type="protein sequence ID" value="CAL4177724.1"/>
    <property type="molecule type" value="Genomic_DNA"/>
</dbReference>
<keyword evidence="2" id="KW-1185">Reference proteome</keyword>
<feature type="non-terminal residue" evidence="1">
    <location>
        <position position="1"/>
    </location>
</feature>
<gene>
    <name evidence="1" type="ORF">MNOR_LOCUS34944</name>
</gene>
<dbReference type="InterPro" id="IPR010281">
    <property type="entry name" value="DUF885"/>
</dbReference>
<dbReference type="Pfam" id="PF05960">
    <property type="entry name" value="DUF885"/>
    <property type="match status" value="1"/>
</dbReference>
<dbReference type="Proteomes" id="UP001497623">
    <property type="component" value="Unassembled WGS sequence"/>
</dbReference>
<dbReference type="PANTHER" id="PTHR33361:SF2">
    <property type="entry name" value="DUF885 DOMAIN-CONTAINING PROTEIN"/>
    <property type="match status" value="1"/>
</dbReference>